<dbReference type="GO" id="GO:0046872">
    <property type="term" value="F:metal ion binding"/>
    <property type="evidence" value="ECO:0007669"/>
    <property type="project" value="InterPro"/>
</dbReference>
<accession>A0A8U1F9X7</accession>
<dbReference type="RefSeq" id="XP_038872098.1">
    <property type="nucleotide sequence ID" value="XM_039016170.1"/>
</dbReference>
<evidence type="ECO:0000313" key="4">
    <source>
        <dbReference type="RefSeq" id="XP_038872098.1"/>
    </source>
</evidence>
<dbReference type="Pfam" id="PF02862">
    <property type="entry name" value="DDHD"/>
    <property type="match status" value="2"/>
</dbReference>
<comment type="similarity">
    <text evidence="1">Belongs to the PA-PLA1 family.</text>
</comment>
<dbReference type="PANTHER" id="PTHR23509:SF7">
    <property type="entry name" value="PHOSPHOLIPASE DDHD2"/>
    <property type="match status" value="1"/>
</dbReference>
<dbReference type="Proteomes" id="UP000808372">
    <property type="component" value="Chromosome 20"/>
</dbReference>
<dbReference type="GO" id="GO:0004620">
    <property type="term" value="F:phospholipase activity"/>
    <property type="evidence" value="ECO:0007669"/>
    <property type="project" value="TreeGrafter"/>
</dbReference>
<dbReference type="SMART" id="SM01127">
    <property type="entry name" value="DDHD"/>
    <property type="match status" value="1"/>
</dbReference>
<proteinExistence type="inferred from homology"/>
<organism evidence="3 4">
    <name type="scientific">Salvelinus namaycush</name>
    <name type="common">Lake trout</name>
    <name type="synonym">Salmo namaycush</name>
    <dbReference type="NCBI Taxonomy" id="8040"/>
    <lineage>
        <taxon>Eukaryota</taxon>
        <taxon>Metazoa</taxon>
        <taxon>Chordata</taxon>
        <taxon>Craniata</taxon>
        <taxon>Vertebrata</taxon>
        <taxon>Euteleostomi</taxon>
        <taxon>Actinopterygii</taxon>
        <taxon>Neopterygii</taxon>
        <taxon>Teleostei</taxon>
        <taxon>Protacanthopterygii</taxon>
        <taxon>Salmoniformes</taxon>
        <taxon>Salmonidae</taxon>
        <taxon>Salmoninae</taxon>
        <taxon>Salvelinus</taxon>
    </lineage>
</organism>
<dbReference type="InterPro" id="IPR004177">
    <property type="entry name" value="DDHD_dom"/>
</dbReference>
<dbReference type="AlphaFoldDB" id="A0A8U1F9X7"/>
<dbReference type="Pfam" id="PF23464">
    <property type="entry name" value="WWE_3"/>
    <property type="match status" value="1"/>
</dbReference>
<dbReference type="PROSITE" id="PS51043">
    <property type="entry name" value="DDHD"/>
    <property type="match status" value="1"/>
</dbReference>
<sequence length="652" mass="73683">MEGVTGVYEPVQHHWFHCQNPVDCRSSWIPFSREDSLRLEETHKHGETSGEEEVEVVVATEGRRFDVRLKERRCFAVYWEQPPLEVRRCSWFHKGDKDISYTPYPEDTSLVLEEAYMMAVKLNDWMKKKIQFPTGETVVLHSPTLMTQQPTIPLKDCISLPSEQSQPRMVKRGLEGIRVELPEGEPDQVDHLVFMVHGIGPTCDIQLRGVVQCVNDFRGASLSLLSSHFKQSQDGTHMGRVEFLPVDWHRVLHGDATGVDDDIQRITLPSISRLRQFSNSTVLDLFFYNSPTYCQTIIDTVASEINRLHQVFLQRHPQFTGAVSLAGHSLGSLILFDLLTNQERRNTDEEGGLCSETFFKDLGIPLGPRKKIMYLLKRWRGQESRTGTSHPVPGIPGIAGMYPQVQEHPTLLSGTPSTSPVDYKYFDVGIGQVSIVYPQLAFQPQAFFALGSPIGMFLTVRGLKRIDPKYSLPTCKSFYNIYHPFDPVAYRIEPMVVFPELDLPPILIPHHKGRKRMHLELKDSLKRVSSDLLLSISTVRGVWQTLTMLPVNTLPPVAGVGTTAALPPQESEGGRPVCSGAPNGTVSPTEMRNISVGMLNGGRRFDYVLQEKPLESFNEYLFAIQSHLCYWDSEDTVLLLLREIYEGKGILL</sequence>
<dbReference type="InterPro" id="IPR057826">
    <property type="entry name" value="WWE_C20G8.02"/>
</dbReference>
<dbReference type="InterPro" id="IPR057825">
    <property type="entry name" value="WWE_SEC23-DDH2"/>
</dbReference>
<feature type="domain" description="DDHD" evidence="2">
    <location>
        <begin position="440"/>
        <end position="646"/>
    </location>
</feature>
<evidence type="ECO:0000256" key="1">
    <source>
        <dbReference type="ARBA" id="ARBA00038464"/>
    </source>
</evidence>
<protein>
    <submittedName>
        <fullName evidence="4">Phospholipase DDHD2 isoform X4</fullName>
    </submittedName>
</protein>
<evidence type="ECO:0000313" key="3">
    <source>
        <dbReference type="Proteomes" id="UP000808372"/>
    </source>
</evidence>
<reference evidence="4" key="1">
    <citation type="submission" date="2025-08" db="UniProtKB">
        <authorList>
            <consortium name="RefSeq"/>
        </authorList>
    </citation>
    <scope>IDENTIFICATION</scope>
    <source>
        <tissue evidence="4">White muscle</tissue>
    </source>
</reference>
<dbReference type="GeneID" id="120065290"/>
<dbReference type="Pfam" id="PF23463">
    <property type="entry name" value="WWE_2"/>
    <property type="match status" value="1"/>
</dbReference>
<name>A0A8U1F9X7_SALNM</name>
<gene>
    <name evidence="4" type="primary">ddhd2</name>
</gene>
<dbReference type="GO" id="GO:0004806">
    <property type="term" value="F:triacylglycerol lipase activity"/>
    <property type="evidence" value="ECO:0007669"/>
    <property type="project" value="TreeGrafter"/>
</dbReference>
<dbReference type="PANTHER" id="PTHR23509">
    <property type="entry name" value="PA-PL1 PHOSPHOLIPASE FAMILY"/>
    <property type="match status" value="1"/>
</dbReference>
<dbReference type="CTD" id="23259"/>
<dbReference type="GO" id="GO:0030134">
    <property type="term" value="C:COPII-coated ER to Golgi transport vesicle"/>
    <property type="evidence" value="ECO:0007669"/>
    <property type="project" value="TreeGrafter"/>
</dbReference>
<keyword evidence="3" id="KW-1185">Reference proteome</keyword>
<evidence type="ECO:0000259" key="2">
    <source>
        <dbReference type="PROSITE" id="PS51043"/>
    </source>
</evidence>
<dbReference type="InterPro" id="IPR058055">
    <property type="entry name" value="PA-PLA1"/>
</dbReference>